<dbReference type="Pfam" id="PF02021">
    <property type="entry name" value="UPF0102"/>
    <property type="match status" value="1"/>
</dbReference>
<dbReference type="CDD" id="cd20736">
    <property type="entry name" value="PoNe_Nuclease"/>
    <property type="match status" value="1"/>
</dbReference>
<dbReference type="AlphaFoldDB" id="A0A4P6KCL2"/>
<dbReference type="PANTHER" id="PTHR34039">
    <property type="entry name" value="UPF0102 PROTEIN YRAN"/>
    <property type="match status" value="1"/>
</dbReference>
<dbReference type="InterPro" id="IPR011856">
    <property type="entry name" value="tRNA_endonuc-like_dom_sf"/>
</dbReference>
<reference evidence="3 4" key="1">
    <citation type="submission" date="2019-02" db="EMBL/GenBank/DDBJ databases">
        <authorList>
            <person name="Sun L."/>
            <person name="Pan D."/>
            <person name="Wu X."/>
        </authorList>
    </citation>
    <scope>NUCLEOTIDE SEQUENCE [LARGE SCALE GENOMIC DNA]</scope>
    <source>
        <strain evidence="3 4">JW-1</strain>
    </source>
</reference>
<dbReference type="OrthoDB" id="9794876at2"/>
<organism evidence="3 4">
    <name type="scientific">Leucobacter triazinivorans</name>
    <dbReference type="NCBI Taxonomy" id="1784719"/>
    <lineage>
        <taxon>Bacteria</taxon>
        <taxon>Bacillati</taxon>
        <taxon>Actinomycetota</taxon>
        <taxon>Actinomycetes</taxon>
        <taxon>Micrococcales</taxon>
        <taxon>Microbacteriaceae</taxon>
        <taxon>Leucobacter</taxon>
    </lineage>
</organism>
<accession>A0A4P6KCL2</accession>
<proteinExistence type="inferred from homology"/>
<dbReference type="InterPro" id="IPR003509">
    <property type="entry name" value="UPF0102_YraN-like"/>
</dbReference>
<dbReference type="KEGG" id="ltr:EVS81_01920"/>
<dbReference type="EMBL" id="CP035806">
    <property type="protein sequence ID" value="QBE47740.1"/>
    <property type="molecule type" value="Genomic_DNA"/>
</dbReference>
<dbReference type="Gene3D" id="3.40.1350.10">
    <property type="match status" value="1"/>
</dbReference>
<gene>
    <name evidence="3" type="ORF">EVS81_01920</name>
</gene>
<comment type="similarity">
    <text evidence="1 2">Belongs to the UPF0102 family.</text>
</comment>
<evidence type="ECO:0000256" key="1">
    <source>
        <dbReference type="ARBA" id="ARBA00006738"/>
    </source>
</evidence>
<keyword evidence="4" id="KW-1185">Reference proteome</keyword>
<name>A0A4P6KCL2_9MICO</name>
<dbReference type="InterPro" id="IPR011335">
    <property type="entry name" value="Restrct_endonuc-II-like"/>
</dbReference>
<dbReference type="Proteomes" id="UP000289260">
    <property type="component" value="Chromosome"/>
</dbReference>
<evidence type="ECO:0000313" key="3">
    <source>
        <dbReference type="EMBL" id="QBE47740.1"/>
    </source>
</evidence>
<dbReference type="GO" id="GO:0003676">
    <property type="term" value="F:nucleic acid binding"/>
    <property type="evidence" value="ECO:0007669"/>
    <property type="project" value="InterPro"/>
</dbReference>
<protein>
    <recommendedName>
        <fullName evidence="2">UPF0102 protein EVS81_01920</fullName>
    </recommendedName>
</protein>
<dbReference type="NCBIfam" id="NF009154">
    <property type="entry name" value="PRK12497.3-3"/>
    <property type="match status" value="1"/>
</dbReference>
<dbReference type="SUPFAM" id="SSF52980">
    <property type="entry name" value="Restriction endonuclease-like"/>
    <property type="match status" value="1"/>
</dbReference>
<evidence type="ECO:0000256" key="2">
    <source>
        <dbReference type="HAMAP-Rule" id="MF_00048"/>
    </source>
</evidence>
<dbReference type="PANTHER" id="PTHR34039:SF1">
    <property type="entry name" value="UPF0102 PROTEIN YRAN"/>
    <property type="match status" value="1"/>
</dbReference>
<dbReference type="HAMAP" id="MF_00048">
    <property type="entry name" value="UPF0102"/>
    <property type="match status" value="1"/>
</dbReference>
<evidence type="ECO:0000313" key="4">
    <source>
        <dbReference type="Proteomes" id="UP000289260"/>
    </source>
</evidence>
<sequence length="129" mass="14194">MSVQEVPMSTPAAHNQALGSRGESIAAAYLEERGFRIVQRNWRTRRGELDLIAVDSGVLVAVEVKTRSGAGYGHPFEAITARKALRLRQLLLEWARAHGSRARGLRVDAVGVVLRTDLEPCIEHLRGIS</sequence>